<dbReference type="Gene3D" id="1.25.40.10">
    <property type="entry name" value="Tetratricopeptide repeat domain"/>
    <property type="match status" value="1"/>
</dbReference>
<gene>
    <name evidence="2" type="ORF">QQ008_10600</name>
</gene>
<accession>A0ABT8KM68</accession>
<keyword evidence="1" id="KW-1133">Transmembrane helix</keyword>
<name>A0ABT8KM68_9BACT</name>
<keyword evidence="1" id="KW-0812">Transmembrane</keyword>
<organism evidence="2 3">
    <name type="scientific">Splendidivirga corallicola</name>
    <dbReference type="NCBI Taxonomy" id="3051826"/>
    <lineage>
        <taxon>Bacteria</taxon>
        <taxon>Pseudomonadati</taxon>
        <taxon>Bacteroidota</taxon>
        <taxon>Cytophagia</taxon>
        <taxon>Cytophagales</taxon>
        <taxon>Splendidivirgaceae</taxon>
        <taxon>Splendidivirga</taxon>
    </lineage>
</organism>
<evidence type="ECO:0000256" key="1">
    <source>
        <dbReference type="SAM" id="Phobius"/>
    </source>
</evidence>
<dbReference type="EMBL" id="JAUJEA010000003">
    <property type="protein sequence ID" value="MDN5201817.1"/>
    <property type="molecule type" value="Genomic_DNA"/>
</dbReference>
<reference evidence="2" key="1">
    <citation type="submission" date="2023-06" db="EMBL/GenBank/DDBJ databases">
        <title>Genomic of Parafulvivirga corallium.</title>
        <authorList>
            <person name="Wang G."/>
        </authorList>
    </citation>
    <scope>NUCLEOTIDE SEQUENCE</scope>
    <source>
        <strain evidence="2">BMA10</strain>
    </source>
</reference>
<dbReference type="SUPFAM" id="SSF48452">
    <property type="entry name" value="TPR-like"/>
    <property type="match status" value="1"/>
</dbReference>
<protein>
    <recommendedName>
        <fullName evidence="4">Tetratricopeptide repeat protein</fullName>
    </recommendedName>
</protein>
<comment type="caution">
    <text evidence="2">The sequence shown here is derived from an EMBL/GenBank/DDBJ whole genome shotgun (WGS) entry which is preliminary data.</text>
</comment>
<keyword evidence="3" id="KW-1185">Reference proteome</keyword>
<evidence type="ECO:0008006" key="4">
    <source>
        <dbReference type="Google" id="ProtNLM"/>
    </source>
</evidence>
<evidence type="ECO:0000313" key="3">
    <source>
        <dbReference type="Proteomes" id="UP001172082"/>
    </source>
</evidence>
<keyword evidence="1" id="KW-0472">Membrane</keyword>
<sequence>MKLVGNWKIIIGLSVIVMIGVYFLMNKDVSVEDYFEMYPVHKNDSSLFANEEIISAITAYENGDFQKGLRLLEQEIVKEPKNRSLQFYYAMCQIGLKNYEFAIVDLEMMINLHDFNYSEPAKWYLGLLYLKENRKSDAKRILLDIKNKNARYAQKAVEVLKKCNC</sequence>
<proteinExistence type="predicted"/>
<evidence type="ECO:0000313" key="2">
    <source>
        <dbReference type="EMBL" id="MDN5201817.1"/>
    </source>
</evidence>
<dbReference type="Proteomes" id="UP001172082">
    <property type="component" value="Unassembled WGS sequence"/>
</dbReference>
<dbReference type="RefSeq" id="WP_346751845.1">
    <property type="nucleotide sequence ID" value="NZ_JAUJEA010000003.1"/>
</dbReference>
<feature type="transmembrane region" description="Helical" evidence="1">
    <location>
        <begin position="6"/>
        <end position="25"/>
    </location>
</feature>
<dbReference type="InterPro" id="IPR011990">
    <property type="entry name" value="TPR-like_helical_dom_sf"/>
</dbReference>